<feature type="signal peptide" evidence="3">
    <location>
        <begin position="1"/>
        <end position="28"/>
    </location>
</feature>
<evidence type="ECO:0000256" key="2">
    <source>
        <dbReference type="SAM" id="Phobius"/>
    </source>
</evidence>
<keyword evidence="2" id="KW-0812">Transmembrane</keyword>
<dbReference type="EMBL" id="GIFC01014392">
    <property type="protein sequence ID" value="MXU96475.1"/>
    <property type="molecule type" value="Transcribed_RNA"/>
</dbReference>
<protein>
    <recommendedName>
        <fullName evidence="5">Secreted protein</fullName>
    </recommendedName>
</protein>
<keyword evidence="2" id="KW-1133">Transmembrane helix</keyword>
<feature type="chain" id="PRO_5025361291" description="Secreted protein" evidence="3">
    <location>
        <begin position="29"/>
        <end position="217"/>
    </location>
</feature>
<organism evidence="4">
    <name type="scientific">Ixodes ricinus</name>
    <name type="common">Common tick</name>
    <name type="synonym">Acarus ricinus</name>
    <dbReference type="NCBI Taxonomy" id="34613"/>
    <lineage>
        <taxon>Eukaryota</taxon>
        <taxon>Metazoa</taxon>
        <taxon>Ecdysozoa</taxon>
        <taxon>Arthropoda</taxon>
        <taxon>Chelicerata</taxon>
        <taxon>Arachnida</taxon>
        <taxon>Acari</taxon>
        <taxon>Parasitiformes</taxon>
        <taxon>Ixodida</taxon>
        <taxon>Ixodoidea</taxon>
        <taxon>Ixodidae</taxon>
        <taxon>Ixodinae</taxon>
        <taxon>Ixodes</taxon>
    </lineage>
</organism>
<reference evidence="4" key="1">
    <citation type="submission" date="2019-12" db="EMBL/GenBank/DDBJ databases">
        <title>An insight into the sialome of adult female Ixodes ricinus ticks feeding for 6 days.</title>
        <authorList>
            <person name="Perner J."/>
            <person name="Ribeiro J.M.C."/>
        </authorList>
    </citation>
    <scope>NUCLEOTIDE SEQUENCE</scope>
    <source>
        <strain evidence="4">Semi-engorged</strain>
        <tissue evidence="4">Salivary glands</tissue>
    </source>
</reference>
<dbReference type="AlphaFoldDB" id="A0A6B0V3T8"/>
<accession>A0A6B0V3T8</accession>
<sequence>MGHARGSVARRLLLALWGPGAPATVALAHPLLGAGHPEVVVALVVHPGSEVVPAHPELTVLQRLQLVAVQVGPNAAPATEPVAEALLLGADAVLVRLALAQAATAQGGRFLPVLGTALAHILFVAVVRRFVLKLRRGILWMVPGVGMVLGQRWRLPRLRVAAKVPDVVGLSSNPEDQEEGDDAIQGPPHRHALLSVLANSHNHGGEREKEEHGKTLG</sequence>
<feature type="region of interest" description="Disordered" evidence="1">
    <location>
        <begin position="195"/>
        <end position="217"/>
    </location>
</feature>
<name>A0A6B0V3T8_IXORI</name>
<evidence type="ECO:0000256" key="3">
    <source>
        <dbReference type="SAM" id="SignalP"/>
    </source>
</evidence>
<evidence type="ECO:0008006" key="5">
    <source>
        <dbReference type="Google" id="ProtNLM"/>
    </source>
</evidence>
<proteinExistence type="predicted"/>
<evidence type="ECO:0000313" key="4">
    <source>
        <dbReference type="EMBL" id="MXU96475.1"/>
    </source>
</evidence>
<evidence type="ECO:0000256" key="1">
    <source>
        <dbReference type="SAM" id="MobiDB-lite"/>
    </source>
</evidence>
<keyword evidence="3" id="KW-0732">Signal</keyword>
<feature type="compositionally biased region" description="Basic and acidic residues" evidence="1">
    <location>
        <begin position="203"/>
        <end position="217"/>
    </location>
</feature>
<feature type="transmembrane region" description="Helical" evidence="2">
    <location>
        <begin position="110"/>
        <end position="131"/>
    </location>
</feature>
<keyword evidence="2" id="KW-0472">Membrane</keyword>